<comment type="caution">
    <text evidence="1">The sequence shown here is derived from an EMBL/GenBank/DDBJ whole genome shotgun (WGS) entry which is preliminary data.</text>
</comment>
<protein>
    <submittedName>
        <fullName evidence="1">Uncharacterized protein</fullName>
    </submittedName>
</protein>
<dbReference type="AlphaFoldDB" id="A0A1G2PFW9"/>
<dbReference type="EMBL" id="MHSR01000005">
    <property type="protein sequence ID" value="OHA47246.1"/>
    <property type="molecule type" value="Genomic_DNA"/>
</dbReference>
<evidence type="ECO:0000313" key="1">
    <source>
        <dbReference type="EMBL" id="OHA47246.1"/>
    </source>
</evidence>
<evidence type="ECO:0000313" key="2">
    <source>
        <dbReference type="Proteomes" id="UP000178869"/>
    </source>
</evidence>
<proteinExistence type="predicted"/>
<organism evidence="1 2">
    <name type="scientific">Candidatus Terrybacteria bacterium RIFCSPHIGHO2_01_FULL_43_35</name>
    <dbReference type="NCBI Taxonomy" id="1802361"/>
    <lineage>
        <taxon>Bacteria</taxon>
        <taxon>Candidatus Terryibacteriota</taxon>
    </lineage>
</organism>
<name>A0A1G2PFW9_9BACT</name>
<gene>
    <name evidence="1" type="ORF">A2828_00035</name>
</gene>
<reference evidence="1 2" key="1">
    <citation type="journal article" date="2016" name="Nat. Commun.">
        <title>Thousands of microbial genomes shed light on interconnected biogeochemical processes in an aquifer system.</title>
        <authorList>
            <person name="Anantharaman K."/>
            <person name="Brown C.T."/>
            <person name="Hug L.A."/>
            <person name="Sharon I."/>
            <person name="Castelle C.J."/>
            <person name="Probst A.J."/>
            <person name="Thomas B.C."/>
            <person name="Singh A."/>
            <person name="Wilkins M.J."/>
            <person name="Karaoz U."/>
            <person name="Brodie E.L."/>
            <person name="Williams K.H."/>
            <person name="Hubbard S.S."/>
            <person name="Banfield J.F."/>
        </authorList>
    </citation>
    <scope>NUCLEOTIDE SEQUENCE [LARGE SCALE GENOMIC DNA]</scope>
</reference>
<sequence>MRREDSAMDKLREFCPACRGKLLISFFDANFRKKDVNDQLIFDMPASFCKHCDQLYLEENLVRILGLEGYICVFAIQRDKQFYPDWKDFLK</sequence>
<dbReference type="Proteomes" id="UP000178869">
    <property type="component" value="Unassembled WGS sequence"/>
</dbReference>
<accession>A0A1G2PFW9</accession>